<keyword evidence="4" id="KW-1185">Reference proteome</keyword>
<sequence length="82" mass="8544">MARAIRIVIYVLAVVIPVAIALALVGTIHYLLAKVREQHRDTVAAIGEGAVRLSGGNGGIFGSPRTPTTAAQYPLPAGTMSY</sequence>
<comment type="caution">
    <text evidence="3">The sequence shown here is derived from an EMBL/GenBank/DDBJ whole genome shotgun (WGS) entry which is preliminary data.</text>
</comment>
<protein>
    <recommendedName>
        <fullName evidence="5">Two-component sensor histidine kinase</fullName>
    </recommendedName>
</protein>
<keyword evidence="2" id="KW-0812">Transmembrane</keyword>
<dbReference type="Proteomes" id="UP001172702">
    <property type="component" value="Unassembled WGS sequence"/>
</dbReference>
<accession>A0ABT8GZG0</accession>
<keyword evidence="2" id="KW-1133">Transmembrane helix</keyword>
<evidence type="ECO:0008006" key="5">
    <source>
        <dbReference type="Google" id="ProtNLM"/>
    </source>
</evidence>
<dbReference type="EMBL" id="JAUHTB010000005">
    <property type="protein sequence ID" value="MDN4505586.1"/>
    <property type="molecule type" value="Genomic_DNA"/>
</dbReference>
<evidence type="ECO:0000313" key="4">
    <source>
        <dbReference type="Proteomes" id="UP001172702"/>
    </source>
</evidence>
<evidence type="ECO:0000256" key="1">
    <source>
        <dbReference type="SAM" id="MobiDB-lite"/>
    </source>
</evidence>
<evidence type="ECO:0000313" key="3">
    <source>
        <dbReference type="EMBL" id="MDN4505586.1"/>
    </source>
</evidence>
<dbReference type="RefSeq" id="WP_301162397.1">
    <property type="nucleotide sequence ID" value="NZ_JAUHTB010000005.1"/>
</dbReference>
<reference evidence="3 4" key="1">
    <citation type="submission" date="2023-07" db="EMBL/GenBank/DDBJ databases">
        <title>Strategy for survival of the halotoleranting strain Dietzia MX2 from the Yakshinskoe mineral salts deposit.</title>
        <authorList>
            <person name="Kharitonova M.A."/>
            <person name="Kupriyanova-Ashina F.G."/>
            <person name="Shakirov T.R."/>
            <person name="Vafina M.S."/>
            <person name="Ilinskaya O.N."/>
        </authorList>
    </citation>
    <scope>NUCLEOTIDE SEQUENCE [LARGE SCALE GENOMIC DNA]</scope>
    <source>
        <strain evidence="3 4">MX2</strain>
    </source>
</reference>
<name>A0ABT8GZG0_9ACTN</name>
<feature type="region of interest" description="Disordered" evidence="1">
    <location>
        <begin position="58"/>
        <end position="82"/>
    </location>
</feature>
<keyword evidence="2" id="KW-0472">Membrane</keyword>
<proteinExistence type="predicted"/>
<feature type="transmembrane region" description="Helical" evidence="2">
    <location>
        <begin position="7"/>
        <end position="32"/>
    </location>
</feature>
<gene>
    <name evidence="3" type="ORF">QYF62_05925</name>
</gene>
<evidence type="ECO:0000256" key="2">
    <source>
        <dbReference type="SAM" id="Phobius"/>
    </source>
</evidence>
<organism evidence="3 4">
    <name type="scientific">Dietzia maris</name>
    <dbReference type="NCBI Taxonomy" id="37915"/>
    <lineage>
        <taxon>Bacteria</taxon>
        <taxon>Bacillati</taxon>
        <taxon>Actinomycetota</taxon>
        <taxon>Actinomycetes</taxon>
        <taxon>Mycobacteriales</taxon>
        <taxon>Dietziaceae</taxon>
        <taxon>Dietzia</taxon>
    </lineage>
</organism>